<reference evidence="2 3" key="1">
    <citation type="submission" date="2021-08" db="EMBL/GenBank/DDBJ databases">
        <title>Comparative Genomics Analysis of the Genus Qipengyuania Reveals Extensive Genetic Diversity and Metabolic Versatility, Including the Description of Fifteen Novel Species.</title>
        <authorList>
            <person name="Liu Y."/>
        </authorList>
    </citation>
    <scope>NUCLEOTIDE SEQUENCE [LARGE SCALE GENOMIC DNA]</scope>
    <source>
        <strain evidence="2 3">GH25</strain>
    </source>
</reference>
<name>A0ABS7JEE3_9SPHN</name>
<comment type="caution">
    <text evidence="2">The sequence shown here is derived from an EMBL/GenBank/DDBJ whole genome shotgun (WGS) entry which is preliminary data.</text>
</comment>
<proteinExistence type="predicted"/>
<protein>
    <submittedName>
        <fullName evidence="2">Uncharacterized protein</fullName>
    </submittedName>
</protein>
<feature type="region of interest" description="Disordered" evidence="1">
    <location>
        <begin position="62"/>
        <end position="83"/>
    </location>
</feature>
<dbReference type="EMBL" id="JAIGNQ010000002">
    <property type="protein sequence ID" value="MBX7488399.1"/>
    <property type="molecule type" value="Genomic_DNA"/>
</dbReference>
<evidence type="ECO:0000313" key="2">
    <source>
        <dbReference type="EMBL" id="MBX7488399.1"/>
    </source>
</evidence>
<sequence length="210" mass="22901">MVELMRDAVRDADVDLAPENCAPNLTLIVTDDGRALIAGMAKANARLFERLTAQEMSKLRENPGPVWSWHNTQTKRADGGPVSEGEVGRAVIVRGAVMSRLSSPVRKEINGGFVVLDLESIDGFTLKQIAEFAVMRGLAQTRDGQSGKFGFESILNLFGDGKPTEGLTSFDREYLSSIYRGGNGFTYAQKTRQVAQDVARKEKSTADDAE</sequence>
<dbReference type="Proteomes" id="UP000776651">
    <property type="component" value="Unassembled WGS sequence"/>
</dbReference>
<evidence type="ECO:0000313" key="3">
    <source>
        <dbReference type="Proteomes" id="UP000776651"/>
    </source>
</evidence>
<organism evidence="2 3">
    <name type="scientific">Qipengyuania pacifica</name>
    <dbReference type="NCBI Taxonomy" id="2860199"/>
    <lineage>
        <taxon>Bacteria</taxon>
        <taxon>Pseudomonadati</taxon>
        <taxon>Pseudomonadota</taxon>
        <taxon>Alphaproteobacteria</taxon>
        <taxon>Sphingomonadales</taxon>
        <taxon>Erythrobacteraceae</taxon>
        <taxon>Qipengyuania</taxon>
    </lineage>
</organism>
<accession>A0ABS7JEE3</accession>
<keyword evidence="3" id="KW-1185">Reference proteome</keyword>
<dbReference type="RefSeq" id="WP_221597784.1">
    <property type="nucleotide sequence ID" value="NZ_JAIGNQ010000002.1"/>
</dbReference>
<evidence type="ECO:0000256" key="1">
    <source>
        <dbReference type="SAM" id="MobiDB-lite"/>
    </source>
</evidence>
<gene>
    <name evidence="2" type="ORF">K3177_07715</name>
</gene>